<accession>A0ABQ0A9L1</accession>
<organism evidence="2 3">
    <name type="scientific">Sessilibacter corallicola</name>
    <dbReference type="NCBI Taxonomy" id="2904075"/>
    <lineage>
        <taxon>Bacteria</taxon>
        <taxon>Pseudomonadati</taxon>
        <taxon>Pseudomonadota</taxon>
        <taxon>Gammaproteobacteria</taxon>
        <taxon>Cellvibrionales</taxon>
        <taxon>Cellvibrionaceae</taxon>
        <taxon>Sessilibacter</taxon>
    </lineage>
</organism>
<evidence type="ECO:0000256" key="1">
    <source>
        <dbReference type="SAM" id="Phobius"/>
    </source>
</evidence>
<comment type="caution">
    <text evidence="2">The sequence shown here is derived from an EMBL/GenBank/DDBJ whole genome shotgun (WGS) entry which is preliminary data.</text>
</comment>
<name>A0ABQ0A9L1_9GAMM</name>
<feature type="transmembrane region" description="Helical" evidence="1">
    <location>
        <begin position="54"/>
        <end position="72"/>
    </location>
</feature>
<dbReference type="EMBL" id="BAABWN010000006">
    <property type="protein sequence ID" value="GAA6168336.1"/>
    <property type="molecule type" value="Genomic_DNA"/>
</dbReference>
<proteinExistence type="predicted"/>
<feature type="transmembrane region" description="Helical" evidence="1">
    <location>
        <begin position="23"/>
        <end position="42"/>
    </location>
</feature>
<dbReference type="RefSeq" id="WP_353303008.1">
    <property type="nucleotide sequence ID" value="NZ_BAABWN010000006.1"/>
</dbReference>
<evidence type="ECO:0000313" key="3">
    <source>
        <dbReference type="Proteomes" id="UP001465153"/>
    </source>
</evidence>
<dbReference type="Proteomes" id="UP001465153">
    <property type="component" value="Unassembled WGS sequence"/>
</dbReference>
<feature type="transmembrane region" description="Helical" evidence="1">
    <location>
        <begin position="78"/>
        <end position="97"/>
    </location>
</feature>
<keyword evidence="1" id="KW-0812">Transmembrane</keyword>
<keyword evidence="3" id="KW-1185">Reference proteome</keyword>
<keyword evidence="1" id="KW-1133">Transmembrane helix</keyword>
<sequence length="255" mass="29131">MSKPLDGINALNYLIGKQPDITLYRNLSIVVMDVLCSLVLPLIRHNFGERFFSIFWVTIMMIATLLACWYWQVNYTIIGIYMGVLFTASLYHLFVIIRRNRRDEIWHSRYEGDSNFLWVFRHLPKGNQLTWAEGLYEPLIVLIVASLLSVFVDSGLAGIFAVSAMCLAIRARIRHYIWRQGIIDDRDRMIESEGMLSALNGVPAGENNGLSVMDAGFLKPNEKRAKAKQVLTPEMFAEHFPEPPKDFSSSVTTTH</sequence>
<gene>
    <name evidence="2" type="ORF">NBRC116591_21470</name>
</gene>
<evidence type="ECO:0000313" key="2">
    <source>
        <dbReference type="EMBL" id="GAA6168336.1"/>
    </source>
</evidence>
<keyword evidence="1" id="KW-0472">Membrane</keyword>
<reference evidence="2 3" key="1">
    <citation type="submission" date="2024-04" db="EMBL/GenBank/DDBJ databases">
        <title>Draft genome sequence of Sessilibacter corallicola NBRC 116591.</title>
        <authorList>
            <person name="Miyakawa T."/>
            <person name="Kusuya Y."/>
            <person name="Miura T."/>
        </authorList>
    </citation>
    <scope>NUCLEOTIDE SEQUENCE [LARGE SCALE GENOMIC DNA]</scope>
    <source>
        <strain evidence="2 3">KU-00831-HH</strain>
    </source>
</reference>
<protein>
    <submittedName>
        <fullName evidence="2">Uncharacterized protein</fullName>
    </submittedName>
</protein>